<evidence type="ECO:0008006" key="3">
    <source>
        <dbReference type="Google" id="ProtNLM"/>
    </source>
</evidence>
<reference evidence="1 2" key="1">
    <citation type="submission" date="2017-10" db="EMBL/GenBank/DDBJ databases">
        <authorList>
            <person name="Banno H."/>
            <person name="Chua N.-H."/>
        </authorList>
    </citation>
    <scope>NUCLEOTIDE SEQUENCE [LARGE SCALE GENOMIC DNA]</scope>
    <source>
        <strain evidence="1">Vibrio tapetis CECT4600</strain>
    </source>
</reference>
<dbReference type="RefSeq" id="WP_102524850.1">
    <property type="nucleotide sequence ID" value="NZ_LT960612.1"/>
</dbReference>
<evidence type="ECO:0000313" key="2">
    <source>
        <dbReference type="Proteomes" id="UP000235828"/>
    </source>
</evidence>
<dbReference type="OrthoDB" id="9785445at2"/>
<organism evidence="1 2">
    <name type="scientific">Vibrio tapetis subsp. tapetis</name>
    <dbReference type="NCBI Taxonomy" id="1671868"/>
    <lineage>
        <taxon>Bacteria</taxon>
        <taxon>Pseudomonadati</taxon>
        <taxon>Pseudomonadota</taxon>
        <taxon>Gammaproteobacteria</taxon>
        <taxon>Vibrionales</taxon>
        <taxon>Vibrionaceae</taxon>
        <taxon>Vibrio</taxon>
    </lineage>
</organism>
<evidence type="ECO:0000313" key="1">
    <source>
        <dbReference type="EMBL" id="SON52652.1"/>
    </source>
</evidence>
<sequence length="181" mass="20533">MNNTVLRGRLMLIALVVVFALPALAAKVILTMNWYQPGVTNQGQLVQPSVSTADFAIPQLEEKQWRLAYVLPNECTELCQQQLHLLQQSHVSLGKYQTRVRPTILASKSSDTSQLARYDFARISVDEKLIHRFPEQEFVIIDPLGQFVMHYPKLDDPSLLISQSKGMLADFRKLLKLSRVG</sequence>
<dbReference type="KEGG" id="vta:B1041"/>
<accession>A0A2N8ZL81</accession>
<dbReference type="AlphaFoldDB" id="A0A2N8ZL81"/>
<name>A0A2N8ZL81_9VIBR</name>
<protein>
    <recommendedName>
        <fullName evidence="3">Cytochrome oxidase</fullName>
    </recommendedName>
</protein>
<dbReference type="EMBL" id="LT960612">
    <property type="protein sequence ID" value="SON52652.1"/>
    <property type="molecule type" value="Genomic_DNA"/>
</dbReference>
<gene>
    <name evidence="1" type="ORF">VTAP4600_B1041</name>
</gene>
<proteinExistence type="predicted"/>
<dbReference type="Proteomes" id="UP000235828">
    <property type="component" value="Chromosome B"/>
</dbReference>
<keyword evidence="2" id="KW-1185">Reference proteome</keyword>